<reference evidence="11 12" key="1">
    <citation type="journal article" date="2019" name="Int. J. Syst. Evol. Microbiol.">
        <title>The Global Catalogue of Microorganisms (GCM) 10K type strain sequencing project: providing services to taxonomists for standard genome sequencing and annotation.</title>
        <authorList>
            <consortium name="The Broad Institute Genomics Platform"/>
            <consortium name="The Broad Institute Genome Sequencing Center for Infectious Disease"/>
            <person name="Wu L."/>
            <person name="Ma J."/>
        </authorList>
    </citation>
    <scope>NUCLEOTIDE SEQUENCE [LARGE SCALE GENOMIC DNA]</scope>
    <source>
        <strain evidence="11 12">JCM 12389</strain>
    </source>
</reference>
<dbReference type="RefSeq" id="WP_343842536.1">
    <property type="nucleotide sequence ID" value="NZ_BAAADO010000006.1"/>
</dbReference>
<comment type="subcellular location">
    <subcellularLocation>
        <location evidence="1 10">Cell membrane</location>
        <topology evidence="1 10">Multi-pass membrane protein</topology>
    </subcellularLocation>
</comment>
<evidence type="ECO:0000256" key="6">
    <source>
        <dbReference type="ARBA" id="ARBA00023303"/>
    </source>
</evidence>
<proteinExistence type="inferred from homology"/>
<sequence length="113" mass="12793">MIGYVFLGGCLGAFSRAWISHWLNKYDYPWGTWLVNVVGSLLLGIILGIDIQQQWVHILGIGFCGAFTTFSTFSLETIKLIEQREWASAFLYLTTSVGLSLIIVLSVFYFFQI</sequence>
<evidence type="ECO:0000256" key="1">
    <source>
        <dbReference type="ARBA" id="ARBA00004651"/>
    </source>
</evidence>
<dbReference type="Proteomes" id="UP001500880">
    <property type="component" value="Unassembled WGS sequence"/>
</dbReference>
<evidence type="ECO:0000256" key="10">
    <source>
        <dbReference type="HAMAP-Rule" id="MF_00454"/>
    </source>
</evidence>
<gene>
    <name evidence="11" type="primary">crcB_1</name>
    <name evidence="10" type="synonym">crcB</name>
    <name evidence="10" type="synonym">fluC</name>
    <name evidence="11" type="ORF">GCM10008986_28820</name>
</gene>
<evidence type="ECO:0000256" key="5">
    <source>
        <dbReference type="ARBA" id="ARBA00023136"/>
    </source>
</evidence>
<evidence type="ECO:0000256" key="2">
    <source>
        <dbReference type="ARBA" id="ARBA00022475"/>
    </source>
</evidence>
<dbReference type="PANTHER" id="PTHR28259:SF1">
    <property type="entry name" value="FLUORIDE EXPORT PROTEIN 1-RELATED"/>
    <property type="match status" value="1"/>
</dbReference>
<evidence type="ECO:0000313" key="12">
    <source>
        <dbReference type="Proteomes" id="UP001500880"/>
    </source>
</evidence>
<keyword evidence="2 10" id="KW-1003">Cell membrane</keyword>
<dbReference type="Pfam" id="PF02537">
    <property type="entry name" value="CRCB"/>
    <property type="match status" value="1"/>
</dbReference>
<feature type="transmembrane region" description="Helical" evidence="10">
    <location>
        <begin position="33"/>
        <end position="51"/>
    </location>
</feature>
<evidence type="ECO:0000313" key="11">
    <source>
        <dbReference type="EMBL" id="GAA0499817.1"/>
    </source>
</evidence>
<keyword evidence="12" id="KW-1185">Reference proteome</keyword>
<keyword evidence="4 10" id="KW-1133">Transmembrane helix</keyword>
<dbReference type="InterPro" id="IPR003691">
    <property type="entry name" value="FluC"/>
</dbReference>
<evidence type="ECO:0000256" key="7">
    <source>
        <dbReference type="ARBA" id="ARBA00035120"/>
    </source>
</evidence>
<comment type="catalytic activity">
    <reaction evidence="8">
        <text>fluoride(in) = fluoride(out)</text>
        <dbReference type="Rhea" id="RHEA:76159"/>
        <dbReference type="ChEBI" id="CHEBI:17051"/>
    </reaction>
    <physiologicalReaction direction="left-to-right" evidence="8">
        <dbReference type="Rhea" id="RHEA:76160"/>
    </physiologicalReaction>
</comment>
<comment type="similarity">
    <text evidence="7 10">Belongs to the fluoride channel Fluc/FEX (TC 1.A.43) family.</text>
</comment>
<evidence type="ECO:0000256" key="4">
    <source>
        <dbReference type="ARBA" id="ARBA00022989"/>
    </source>
</evidence>
<feature type="binding site" evidence="10">
    <location>
        <position position="68"/>
    </location>
    <ligand>
        <name>Na(+)</name>
        <dbReference type="ChEBI" id="CHEBI:29101"/>
        <note>structural</note>
    </ligand>
</feature>
<keyword evidence="10" id="KW-0479">Metal-binding</keyword>
<comment type="caution">
    <text evidence="11">The sequence shown here is derived from an EMBL/GenBank/DDBJ whole genome shotgun (WGS) entry which is preliminary data.</text>
</comment>
<accession>A0ABN1BKU5</accession>
<comment type="activity regulation">
    <text evidence="10">Na(+) is not transported, but it plays an essential structural role and its presence is essential for fluoride channel function.</text>
</comment>
<feature type="transmembrane region" description="Helical" evidence="10">
    <location>
        <begin position="58"/>
        <end position="78"/>
    </location>
</feature>
<evidence type="ECO:0000256" key="9">
    <source>
        <dbReference type="ARBA" id="ARBA00049940"/>
    </source>
</evidence>
<feature type="binding site" evidence="10">
    <location>
        <position position="65"/>
    </location>
    <ligand>
        <name>Na(+)</name>
        <dbReference type="ChEBI" id="CHEBI:29101"/>
        <note>structural</note>
    </ligand>
</feature>
<keyword evidence="10" id="KW-0813">Transport</keyword>
<keyword evidence="3 10" id="KW-0812">Transmembrane</keyword>
<keyword evidence="6 10" id="KW-0407">Ion channel</keyword>
<organism evidence="11 12">
    <name type="scientific">Salinibacillus aidingensis</name>
    <dbReference type="NCBI Taxonomy" id="237684"/>
    <lineage>
        <taxon>Bacteria</taxon>
        <taxon>Bacillati</taxon>
        <taxon>Bacillota</taxon>
        <taxon>Bacilli</taxon>
        <taxon>Bacillales</taxon>
        <taxon>Bacillaceae</taxon>
        <taxon>Salinibacillus</taxon>
    </lineage>
</organism>
<feature type="transmembrane region" description="Helical" evidence="10">
    <location>
        <begin position="90"/>
        <end position="111"/>
    </location>
</feature>
<dbReference type="PANTHER" id="PTHR28259">
    <property type="entry name" value="FLUORIDE EXPORT PROTEIN 1-RELATED"/>
    <property type="match status" value="1"/>
</dbReference>
<keyword evidence="5 10" id="KW-0472">Membrane</keyword>
<evidence type="ECO:0000256" key="8">
    <source>
        <dbReference type="ARBA" id="ARBA00035585"/>
    </source>
</evidence>
<comment type="function">
    <text evidence="9 10">Fluoride-specific ion channel. Important for reducing fluoride concentration in the cell, thus reducing its toxicity.</text>
</comment>
<name>A0ABN1BKU5_9BACI</name>
<keyword evidence="10" id="KW-0915">Sodium</keyword>
<dbReference type="HAMAP" id="MF_00454">
    <property type="entry name" value="FluC"/>
    <property type="match status" value="1"/>
</dbReference>
<protein>
    <recommendedName>
        <fullName evidence="10">Fluoride-specific ion channel FluC</fullName>
    </recommendedName>
</protein>
<dbReference type="EMBL" id="BAAADO010000006">
    <property type="protein sequence ID" value="GAA0499817.1"/>
    <property type="molecule type" value="Genomic_DNA"/>
</dbReference>
<keyword evidence="10" id="KW-0406">Ion transport</keyword>
<evidence type="ECO:0000256" key="3">
    <source>
        <dbReference type="ARBA" id="ARBA00022692"/>
    </source>
</evidence>